<keyword evidence="2 7" id="KW-0812">Transmembrane</keyword>
<dbReference type="PROSITE" id="PS50048">
    <property type="entry name" value="ZN2_CY6_FUNGAL_2"/>
    <property type="match status" value="1"/>
</dbReference>
<dbReference type="PANTHER" id="PTHR31465:SF1">
    <property type="entry name" value="PROTEIN RTA1-RELATED"/>
    <property type="match status" value="1"/>
</dbReference>
<feature type="transmembrane region" description="Helical" evidence="7">
    <location>
        <begin position="28"/>
        <end position="47"/>
    </location>
</feature>
<evidence type="ECO:0000259" key="8">
    <source>
        <dbReference type="PROSITE" id="PS50048"/>
    </source>
</evidence>
<dbReference type="AlphaFoldDB" id="A0A8H4C904"/>
<dbReference type="Gene3D" id="4.10.240.10">
    <property type="entry name" value="Zn(2)-C6 fungal-type DNA-binding domain"/>
    <property type="match status" value="1"/>
</dbReference>
<feature type="compositionally biased region" description="Basic residues" evidence="6">
    <location>
        <begin position="303"/>
        <end position="312"/>
    </location>
</feature>
<dbReference type="InterPro" id="IPR007568">
    <property type="entry name" value="RTA1"/>
</dbReference>
<dbReference type="SUPFAM" id="SSF57701">
    <property type="entry name" value="Zn2/Cys6 DNA-binding domain"/>
    <property type="match status" value="1"/>
</dbReference>
<feature type="compositionally biased region" description="Polar residues" evidence="6">
    <location>
        <begin position="359"/>
        <end position="369"/>
    </location>
</feature>
<keyword evidence="5" id="KW-0539">Nucleus</keyword>
<evidence type="ECO:0000256" key="7">
    <source>
        <dbReference type="SAM" id="Phobius"/>
    </source>
</evidence>
<evidence type="ECO:0000256" key="3">
    <source>
        <dbReference type="ARBA" id="ARBA00022989"/>
    </source>
</evidence>
<feature type="transmembrane region" description="Helical" evidence="7">
    <location>
        <begin position="209"/>
        <end position="229"/>
    </location>
</feature>
<comment type="subcellular location">
    <subcellularLocation>
        <location evidence="1">Membrane</location>
        <topology evidence="1">Multi-pass membrane protein</topology>
    </subcellularLocation>
</comment>
<feature type="transmembrane region" description="Helical" evidence="7">
    <location>
        <begin position="165"/>
        <end position="188"/>
    </location>
</feature>
<feature type="transmembrane region" description="Helical" evidence="7">
    <location>
        <begin position="121"/>
        <end position="145"/>
    </location>
</feature>
<dbReference type="InterPro" id="IPR036864">
    <property type="entry name" value="Zn2-C6_fun-type_DNA-bd_sf"/>
</dbReference>
<organism evidence="9 10">
    <name type="scientific">Colletotrichum gloeosporioides</name>
    <name type="common">Anthracnose fungus</name>
    <name type="synonym">Glomerella cingulata</name>
    <dbReference type="NCBI Taxonomy" id="474922"/>
    <lineage>
        <taxon>Eukaryota</taxon>
        <taxon>Fungi</taxon>
        <taxon>Dikarya</taxon>
        <taxon>Ascomycota</taxon>
        <taxon>Pezizomycotina</taxon>
        <taxon>Sordariomycetes</taxon>
        <taxon>Hypocreomycetidae</taxon>
        <taxon>Glomerellales</taxon>
        <taxon>Glomerellaceae</taxon>
        <taxon>Colletotrichum</taxon>
        <taxon>Colletotrichum gloeosporioides species complex</taxon>
    </lineage>
</organism>
<dbReference type="PROSITE" id="PS00463">
    <property type="entry name" value="ZN2_CY6_FUNGAL_1"/>
    <property type="match status" value="1"/>
</dbReference>
<dbReference type="GO" id="GO:0008270">
    <property type="term" value="F:zinc ion binding"/>
    <property type="evidence" value="ECO:0007669"/>
    <property type="project" value="InterPro"/>
</dbReference>
<dbReference type="InterPro" id="IPR001138">
    <property type="entry name" value="Zn2Cys6_DnaBD"/>
</dbReference>
<dbReference type="Proteomes" id="UP000613401">
    <property type="component" value="Unassembled WGS sequence"/>
</dbReference>
<evidence type="ECO:0000256" key="5">
    <source>
        <dbReference type="ARBA" id="ARBA00023242"/>
    </source>
</evidence>
<dbReference type="GeneID" id="69008081"/>
<dbReference type="GO" id="GO:0016020">
    <property type="term" value="C:membrane"/>
    <property type="evidence" value="ECO:0007669"/>
    <property type="project" value="UniProtKB-SubCell"/>
</dbReference>
<evidence type="ECO:0000256" key="6">
    <source>
        <dbReference type="SAM" id="MobiDB-lite"/>
    </source>
</evidence>
<feature type="transmembrane region" description="Helical" evidence="7">
    <location>
        <begin position="54"/>
        <end position="76"/>
    </location>
</feature>
<evidence type="ECO:0000313" key="10">
    <source>
        <dbReference type="Proteomes" id="UP000613401"/>
    </source>
</evidence>
<accession>A0A8H4C904</accession>
<feature type="domain" description="Zn(2)-C6 fungal-type" evidence="8">
    <location>
        <begin position="317"/>
        <end position="347"/>
    </location>
</feature>
<evidence type="ECO:0000313" key="9">
    <source>
        <dbReference type="EMBL" id="KAF3799665.1"/>
    </source>
</evidence>
<feature type="region of interest" description="Disordered" evidence="6">
    <location>
        <begin position="351"/>
        <end position="401"/>
    </location>
</feature>
<dbReference type="Pfam" id="PF00172">
    <property type="entry name" value="Zn_clus"/>
    <property type="match status" value="1"/>
</dbReference>
<dbReference type="Pfam" id="PF04479">
    <property type="entry name" value="RTA1"/>
    <property type="match status" value="1"/>
</dbReference>
<evidence type="ECO:0000256" key="1">
    <source>
        <dbReference type="ARBA" id="ARBA00004141"/>
    </source>
</evidence>
<keyword evidence="10" id="KW-1185">Reference proteome</keyword>
<dbReference type="GO" id="GO:0000981">
    <property type="term" value="F:DNA-binding transcription factor activity, RNA polymerase II-specific"/>
    <property type="evidence" value="ECO:0007669"/>
    <property type="project" value="InterPro"/>
</dbReference>
<feature type="region of interest" description="Disordered" evidence="6">
    <location>
        <begin position="427"/>
        <end position="463"/>
    </location>
</feature>
<feature type="transmembrane region" description="Helical" evidence="7">
    <location>
        <begin position="88"/>
        <end position="109"/>
    </location>
</feature>
<feature type="transmembrane region" description="Helical" evidence="7">
    <location>
        <begin position="244"/>
        <end position="266"/>
    </location>
</feature>
<dbReference type="CDD" id="cd00067">
    <property type="entry name" value="GAL4"/>
    <property type="match status" value="1"/>
</dbReference>
<dbReference type="SMART" id="SM00066">
    <property type="entry name" value="GAL4"/>
    <property type="match status" value="1"/>
</dbReference>
<evidence type="ECO:0000256" key="4">
    <source>
        <dbReference type="ARBA" id="ARBA00023136"/>
    </source>
</evidence>
<reference evidence="9" key="1">
    <citation type="journal article" date="2020" name="Phytopathology">
        <title>Genome sequence and comparative analysis of Colletotrichum gloeosporioides isolated from Liriodendron leaves.</title>
        <authorList>
            <person name="Fu F.F."/>
            <person name="Hao Z."/>
            <person name="Wang P."/>
            <person name="Lu Y."/>
            <person name="Xue L.J."/>
            <person name="Wei G."/>
            <person name="Tian Y."/>
            <person name="Baishi H."/>
            <person name="Xu H."/>
            <person name="Shi J."/>
            <person name="Cheng T."/>
            <person name="Wang G."/>
            <person name="Yi Y."/>
            <person name="Chen J."/>
        </authorList>
    </citation>
    <scope>NUCLEOTIDE SEQUENCE</scope>
    <source>
        <strain evidence="9">Lc1</strain>
    </source>
</reference>
<comment type="caution">
    <text evidence="9">The sequence shown here is derived from an EMBL/GenBank/DDBJ whole genome shotgun (WGS) entry which is preliminary data.</text>
</comment>
<dbReference type="Pfam" id="PF11951">
    <property type="entry name" value="Fungal_trans_2"/>
    <property type="match status" value="1"/>
</dbReference>
<keyword evidence="3 7" id="KW-1133">Transmembrane helix</keyword>
<dbReference type="EMBL" id="WVTB01000083">
    <property type="protein sequence ID" value="KAF3799665.1"/>
    <property type="molecule type" value="Genomic_DNA"/>
</dbReference>
<evidence type="ECO:0000256" key="2">
    <source>
        <dbReference type="ARBA" id="ARBA00022692"/>
    </source>
</evidence>
<dbReference type="RefSeq" id="XP_045258825.1">
    <property type="nucleotide sequence ID" value="XM_045401041.1"/>
</dbReference>
<keyword evidence="4 7" id="KW-0472">Membrane</keyword>
<gene>
    <name evidence="9" type="ORF">GCG54_00000910</name>
</gene>
<proteinExistence type="predicted"/>
<feature type="region of interest" description="Disordered" evidence="6">
    <location>
        <begin position="294"/>
        <end position="314"/>
    </location>
</feature>
<sequence length="791" mass="88379">MDESSAQDAAAAAAAAFDFKLYRYTPSLPAAIVSVAVFAALTALHTWRIFRARALYFTAFTVGGLFQTIGYCGRIWSHFDTLSICGFVIQAILILVAPALYAASIYMILGRLIRTVKAEHLLLIPVNWVTRIFVAGDVVAFTLQAGGGGVQAAGTLDLYEAGEKIIIAGLFVQIIVFGFFVVTSLLFHARLSRNPTTIALERGTPWRRYLYVLYATSAIILIRSVFRVVEYLQGNKGYLISHEIFLYIFDTLLMAIVMAIFLVWYVQELEPKKRAQSVDGPRPAIRSAKIMPSSDGIAERQTGRRYSRKPHSKTTTGCLQCRHRRVKCTEERPACRACVRRDAVCEYAEDRRRPERAAISSSLPSSRNPTPRDLSRPGESVNLIPTRCHQPHTDDTPIGTSNINLSADKSLGAGIAPSRVPAILTPASHTSGPPAHFPLRSSSNHDPATPYSEHLSSSAPTPATVSSLSRAPLVDTPAFGINDLALLHHWTVSTSIDIFKSAPVDSLWQVTFPRIGFEHPFVAHAILSLAALHLAYISGTKNSPYVVEATRHHEEAIRGFQDASNSINKENSEALFAWSLLNIIYVFSILKQLPDEDERTAARLRRDRVLGMEWIPMTRGINAVLIPTYQFLKDGPMSSLMTLGNWNELDPGEALPEPVDSQLCRLKETWANSNDAKTYDEALHILRKCRMYVLQFKSMNPQTLAQWGFNREWAGPSTFIHFVPQEYVSLLHQRQPPALILFAYFGAFMHALDDYWFFEGWGKDIVEVVDDLLGSYWRSWIMWPIEYVGLS</sequence>
<dbReference type="InterPro" id="IPR021858">
    <property type="entry name" value="Fun_TF"/>
</dbReference>
<protein>
    <submittedName>
        <fullName evidence="9">Protein RTA1</fullName>
    </submittedName>
</protein>
<dbReference type="PANTHER" id="PTHR31465">
    <property type="entry name" value="PROTEIN RTA1-RELATED"/>
    <property type="match status" value="1"/>
</dbReference>
<name>A0A8H4C904_COLGL</name>
<reference evidence="9" key="2">
    <citation type="submission" date="2020-03" db="EMBL/GenBank/DDBJ databases">
        <authorList>
            <person name="Fu F.-F."/>
            <person name="Chen J."/>
        </authorList>
    </citation>
    <scope>NUCLEOTIDE SEQUENCE</scope>
    <source>
        <strain evidence="9">Lc1</strain>
    </source>
</reference>